<evidence type="ECO:0000259" key="14">
    <source>
        <dbReference type="PROSITE" id="PS50873"/>
    </source>
</evidence>
<comment type="cofactor">
    <cofactor evidence="12">
        <name>Ca(2+)</name>
        <dbReference type="ChEBI" id="CHEBI:29108"/>
    </cofactor>
    <text evidence="12">Binds 2 calcium ions per subunit.</text>
</comment>
<dbReference type="Proteomes" id="UP001437256">
    <property type="component" value="Unassembled WGS sequence"/>
</dbReference>
<keyword evidence="10" id="KW-0325">Glycoprotein</keyword>
<keyword evidence="9" id="KW-0408">Iron</keyword>
<dbReference type="EC" id="1.11.1.-" evidence="12"/>
<dbReference type="PRINTS" id="PR00462">
    <property type="entry name" value="LIGNINASE"/>
</dbReference>
<dbReference type="InterPro" id="IPR044831">
    <property type="entry name" value="Ccp1-like"/>
</dbReference>
<keyword evidence="7 12" id="KW-0106">Calcium</keyword>
<evidence type="ECO:0000313" key="16">
    <source>
        <dbReference type="Proteomes" id="UP001437256"/>
    </source>
</evidence>
<evidence type="ECO:0000256" key="5">
    <source>
        <dbReference type="ARBA" id="ARBA00022723"/>
    </source>
</evidence>
<dbReference type="SUPFAM" id="SSF48113">
    <property type="entry name" value="Heme-dependent peroxidases"/>
    <property type="match status" value="1"/>
</dbReference>
<keyword evidence="4" id="KW-0349">Heme</keyword>
<keyword evidence="5 12" id="KW-0479">Metal-binding</keyword>
<keyword evidence="11" id="KW-0376">Hydrogen peroxide</keyword>
<dbReference type="PANTHER" id="PTHR31356">
    <property type="entry name" value="THYLAKOID LUMENAL 29 KDA PROTEIN, CHLOROPLASTIC-RELATED"/>
    <property type="match status" value="1"/>
</dbReference>
<evidence type="ECO:0000256" key="12">
    <source>
        <dbReference type="RuleBase" id="RU363051"/>
    </source>
</evidence>
<dbReference type="PRINTS" id="PR00458">
    <property type="entry name" value="PEROXIDASE"/>
</dbReference>
<keyword evidence="6" id="KW-0732">Signal</keyword>
<dbReference type="InterPro" id="IPR001621">
    <property type="entry name" value="Ligninase"/>
</dbReference>
<evidence type="ECO:0000256" key="6">
    <source>
        <dbReference type="ARBA" id="ARBA00022729"/>
    </source>
</evidence>
<evidence type="ECO:0000256" key="8">
    <source>
        <dbReference type="ARBA" id="ARBA00023002"/>
    </source>
</evidence>
<keyword evidence="8 12" id="KW-0560">Oxidoreductase</keyword>
<protein>
    <recommendedName>
        <fullName evidence="12">Peroxidase</fullName>
        <ecNumber evidence="12">1.11.1.-</ecNumber>
    </recommendedName>
</protein>
<evidence type="ECO:0000256" key="7">
    <source>
        <dbReference type="ARBA" id="ARBA00022837"/>
    </source>
</evidence>
<keyword evidence="3 12" id="KW-0575">Peroxidase</keyword>
<organism evidence="15 16">
    <name type="scientific">Marasmius tenuissimus</name>
    <dbReference type="NCBI Taxonomy" id="585030"/>
    <lineage>
        <taxon>Eukaryota</taxon>
        <taxon>Fungi</taxon>
        <taxon>Dikarya</taxon>
        <taxon>Basidiomycota</taxon>
        <taxon>Agaricomycotina</taxon>
        <taxon>Agaricomycetes</taxon>
        <taxon>Agaricomycetidae</taxon>
        <taxon>Agaricales</taxon>
        <taxon>Marasmiineae</taxon>
        <taxon>Marasmiaceae</taxon>
        <taxon>Marasmius</taxon>
    </lineage>
</organism>
<feature type="domain" description="Plant heme peroxidase family profile" evidence="14">
    <location>
        <begin position="18"/>
        <end position="192"/>
    </location>
</feature>
<dbReference type="PANTHER" id="PTHR31356:SF66">
    <property type="entry name" value="CATALASE-PEROXIDASE"/>
    <property type="match status" value="1"/>
</dbReference>
<evidence type="ECO:0000256" key="1">
    <source>
        <dbReference type="ARBA" id="ARBA00006089"/>
    </source>
</evidence>
<name>A0ABR2ZR19_9AGAR</name>
<evidence type="ECO:0000256" key="11">
    <source>
        <dbReference type="ARBA" id="ARBA00023324"/>
    </source>
</evidence>
<dbReference type="Gene3D" id="1.10.520.10">
    <property type="match status" value="1"/>
</dbReference>
<comment type="similarity">
    <text evidence="1 12">Belongs to the peroxidase family. Ligninase subfamily.</text>
</comment>
<proteinExistence type="inferred from homology"/>
<gene>
    <name evidence="15" type="ORF">AAF712_008985</name>
</gene>
<keyword evidence="2" id="KW-0964">Secreted</keyword>
<evidence type="ECO:0000256" key="2">
    <source>
        <dbReference type="ARBA" id="ARBA00022525"/>
    </source>
</evidence>
<dbReference type="PROSITE" id="PS50873">
    <property type="entry name" value="PEROXIDASE_4"/>
    <property type="match status" value="1"/>
</dbReference>
<sequence>MSIVLPDSWSFSIQFAAAVGITDCPGAPRLEFLAGRDKETQPSPEGLLPDAAASVDVLIERHADAGFSASDMVDLLISHTIGGQEHVNPSTPNTPFDTTPTAFDTQFFIETLLNGTSPPFGGVQPGEAIPPLNGAFRLASDHLIARDSRTACLWQSYANDQELMRQRFRAVMSKMAILGHNRDDLVDCSEVIPEVREVKKKPFLPAGKTMDHIEASCPDTPFPTLTADPGRETAVHPEKLPGNATKAAL</sequence>
<feature type="region of interest" description="Disordered" evidence="13">
    <location>
        <begin position="225"/>
        <end position="249"/>
    </location>
</feature>
<dbReference type="Pfam" id="PF11895">
    <property type="entry name" value="Peroxidase_ext"/>
    <property type="match status" value="1"/>
</dbReference>
<evidence type="ECO:0000256" key="9">
    <source>
        <dbReference type="ARBA" id="ARBA00023004"/>
    </source>
</evidence>
<dbReference type="InterPro" id="IPR002016">
    <property type="entry name" value="Haem_peroxidase"/>
</dbReference>
<reference evidence="15 16" key="1">
    <citation type="submission" date="2024-05" db="EMBL/GenBank/DDBJ databases">
        <title>A draft genome resource for the thread blight pathogen Marasmius tenuissimus strain MS-2.</title>
        <authorList>
            <person name="Yulfo-Soto G.E."/>
            <person name="Baruah I.K."/>
            <person name="Amoako-Attah I."/>
            <person name="Bukari Y."/>
            <person name="Meinhardt L.W."/>
            <person name="Bailey B.A."/>
            <person name="Cohen S.P."/>
        </authorList>
    </citation>
    <scope>NUCLEOTIDE SEQUENCE [LARGE SCALE GENOMIC DNA]</scope>
    <source>
        <strain evidence="15 16">MS-2</strain>
    </source>
</reference>
<dbReference type="InterPro" id="IPR010255">
    <property type="entry name" value="Haem_peroxidase_sf"/>
</dbReference>
<dbReference type="InterPro" id="IPR024589">
    <property type="entry name" value="Ligninase_C"/>
</dbReference>
<accession>A0ABR2ZR19</accession>
<dbReference type="EMBL" id="JBBXMP010000067">
    <property type="protein sequence ID" value="KAL0064125.1"/>
    <property type="molecule type" value="Genomic_DNA"/>
</dbReference>
<dbReference type="Pfam" id="PF00141">
    <property type="entry name" value="peroxidase"/>
    <property type="match status" value="1"/>
</dbReference>
<evidence type="ECO:0000256" key="4">
    <source>
        <dbReference type="ARBA" id="ARBA00022617"/>
    </source>
</evidence>
<evidence type="ECO:0000256" key="3">
    <source>
        <dbReference type="ARBA" id="ARBA00022559"/>
    </source>
</evidence>
<feature type="compositionally biased region" description="Basic and acidic residues" evidence="13">
    <location>
        <begin position="229"/>
        <end position="239"/>
    </location>
</feature>
<keyword evidence="16" id="KW-1185">Reference proteome</keyword>
<evidence type="ECO:0000256" key="10">
    <source>
        <dbReference type="ARBA" id="ARBA00023180"/>
    </source>
</evidence>
<dbReference type="Gene3D" id="1.10.420.10">
    <property type="entry name" value="Peroxidase, domain 2"/>
    <property type="match status" value="2"/>
</dbReference>
<evidence type="ECO:0000313" key="15">
    <source>
        <dbReference type="EMBL" id="KAL0064125.1"/>
    </source>
</evidence>
<evidence type="ECO:0000256" key="13">
    <source>
        <dbReference type="SAM" id="MobiDB-lite"/>
    </source>
</evidence>
<comment type="caution">
    <text evidence="15">The sequence shown here is derived from an EMBL/GenBank/DDBJ whole genome shotgun (WGS) entry which is preliminary data.</text>
</comment>